<dbReference type="InterPro" id="IPR011188">
    <property type="entry name" value="UPF0302"/>
</dbReference>
<accession>W4QAF6</accession>
<sequence>MGHMISVSEKKEFLKQFLAEFELKRRECTWLLNFLMSDDDLMKYVHFVEKAAHTPKGLIISAKGVDHLPFSFHKQHHVTTDTEKAYHDIRLNQSEDVYIELHFQGANRYSPFLTVLEENPYVPDDVELTKVYDEAATFILQRSLISYQRERLTNEIDRALDEKDQDRFITLLLELKKLDEEKEKN</sequence>
<name>W4QAF6_9BACI</name>
<dbReference type="SMART" id="SM00914">
    <property type="entry name" value="IDEAL"/>
    <property type="match status" value="1"/>
</dbReference>
<dbReference type="NCBIfam" id="NF002965">
    <property type="entry name" value="PRK03636.1"/>
    <property type="match status" value="1"/>
</dbReference>
<dbReference type="HAMAP" id="MF_00760">
    <property type="entry name" value="UPF0302"/>
    <property type="match status" value="1"/>
</dbReference>
<gene>
    <name evidence="3" type="ORF">JCM9152_370</name>
</gene>
<dbReference type="Pfam" id="PF08864">
    <property type="entry name" value="UPF0302"/>
    <property type="match status" value="1"/>
</dbReference>
<dbReference type="Gene3D" id="4.10.810.10">
    <property type="entry name" value="Virus Scaffolding Protein, Chain A"/>
    <property type="match status" value="1"/>
</dbReference>
<dbReference type="AlphaFoldDB" id="W4QAF6"/>
<evidence type="ECO:0000256" key="1">
    <source>
        <dbReference type="HAMAP-Rule" id="MF_00760"/>
    </source>
</evidence>
<dbReference type="InterPro" id="IPR014957">
    <property type="entry name" value="IDEAL_dom"/>
</dbReference>
<dbReference type="OrthoDB" id="2155814at2"/>
<dbReference type="Pfam" id="PF08858">
    <property type="entry name" value="IDEAL"/>
    <property type="match status" value="1"/>
</dbReference>
<proteinExistence type="inferred from homology"/>
<dbReference type="PIRSF" id="PIRSF007165">
    <property type="entry name" value="UCP007165"/>
    <property type="match status" value="1"/>
</dbReference>
<dbReference type="InterPro" id="IPR038091">
    <property type="entry name" value="UPF0302_N_sf"/>
</dbReference>
<dbReference type="STRING" id="1236971.JCM9152_370"/>
<organism evidence="3 4">
    <name type="scientific">Halalkalibacter hemicellulosilyticusJCM 9152</name>
    <dbReference type="NCBI Taxonomy" id="1236971"/>
    <lineage>
        <taxon>Bacteria</taxon>
        <taxon>Bacillati</taxon>
        <taxon>Bacillota</taxon>
        <taxon>Bacilli</taxon>
        <taxon>Bacillales</taxon>
        <taxon>Bacillaceae</taxon>
        <taxon>Halalkalibacter</taxon>
    </lineage>
</organism>
<comment type="similarity">
    <text evidence="1">Belongs to the UPF0302 family.</text>
</comment>
<keyword evidence="4" id="KW-1185">Reference proteome</keyword>
<feature type="domain" description="IDEAL" evidence="2">
    <location>
        <begin position="139"/>
        <end position="175"/>
    </location>
</feature>
<reference evidence="3" key="1">
    <citation type="journal article" date="2014" name="Genome Announc.">
        <title>Draft Genome Sequences of Three Alkaliphilic Bacillus Strains, Bacillus wakoensis JCM 9140T, Bacillus akibai JCM 9157T, and Bacillus hemicellulosilyticus JCM 9152T.</title>
        <authorList>
            <person name="Yuki M."/>
            <person name="Oshima K."/>
            <person name="Suda W."/>
            <person name="Oshida Y."/>
            <person name="Kitamura K."/>
            <person name="Iida T."/>
            <person name="Hattori M."/>
            <person name="Ohkuma M."/>
        </authorList>
    </citation>
    <scope>NUCLEOTIDE SEQUENCE [LARGE SCALE GENOMIC DNA]</scope>
    <source>
        <strain evidence="3">JCM 9152</strain>
    </source>
</reference>
<dbReference type="RefSeq" id="WP_035340185.1">
    <property type="nucleotide sequence ID" value="NZ_BAUU01000002.1"/>
</dbReference>
<evidence type="ECO:0000259" key="2">
    <source>
        <dbReference type="SMART" id="SM00914"/>
    </source>
</evidence>
<evidence type="ECO:0000313" key="3">
    <source>
        <dbReference type="EMBL" id="GAE29031.1"/>
    </source>
</evidence>
<dbReference type="EMBL" id="BAUU01000002">
    <property type="protein sequence ID" value="GAE29031.1"/>
    <property type="molecule type" value="Genomic_DNA"/>
</dbReference>
<comment type="caution">
    <text evidence="3">The sequence shown here is derived from an EMBL/GenBank/DDBJ whole genome shotgun (WGS) entry which is preliminary data.</text>
</comment>
<dbReference type="InterPro" id="IPR027393">
    <property type="entry name" value="Virus_scaffolding_prot_C"/>
</dbReference>
<evidence type="ECO:0000313" key="4">
    <source>
        <dbReference type="Proteomes" id="UP000018895"/>
    </source>
</evidence>
<protein>
    <recommendedName>
        <fullName evidence="1">UPF0302 protein JCM9152_370</fullName>
    </recommendedName>
</protein>
<dbReference type="Proteomes" id="UP000018895">
    <property type="component" value="Unassembled WGS sequence"/>
</dbReference>
<dbReference type="Gene3D" id="3.40.1530.30">
    <property type="entry name" value="Uncharacterised family UPF0302, N-terminal domain"/>
    <property type="match status" value="1"/>
</dbReference>
<dbReference type="InterPro" id="IPR014963">
    <property type="entry name" value="UPF0302_N"/>
</dbReference>